<protein>
    <recommendedName>
        <fullName evidence="2">Copper-binding protein MbnP-like domain-containing protein</fullName>
    </recommendedName>
</protein>
<evidence type="ECO:0000313" key="4">
    <source>
        <dbReference type="Proteomes" id="UP000002028"/>
    </source>
</evidence>
<dbReference type="AlphaFoldDB" id="D2QQ65"/>
<dbReference type="KEGG" id="sli:Slin_3490"/>
<dbReference type="HOGENOM" id="CLU_069557_0_0_10"/>
<proteinExistence type="predicted"/>
<sequence length="264" mass="28818">MKWTITTSLLTLVVMGLAVFSCHETDVAPTGRMRLAFDNVAGASDLKLNSGMYQNASGESFSITKFNYFVSNIRLRKDDGSEFVVPQDSSYFLIQEDKPASQTIALSNIPAGNYTGITFVVGVDSARSMADISKRTGVLDPALNNGMYWDWNSGYIFMKIEGTSTVAPAAQNNAFFYHIGGFGRANVKINNIRTVSLPFTGTVAHVESGSTPTIGLKTDVLKIFNGPTKLSIAQNPSVMFDLYSTNIADNYAQMFSYDKILTNQ</sequence>
<dbReference type="InterPro" id="IPR046863">
    <property type="entry name" value="MbnP-like_dom"/>
</dbReference>
<evidence type="ECO:0000259" key="2">
    <source>
        <dbReference type="Pfam" id="PF20243"/>
    </source>
</evidence>
<dbReference type="STRING" id="504472.Slin_3490"/>
<dbReference type="Proteomes" id="UP000002028">
    <property type="component" value="Chromosome"/>
</dbReference>
<dbReference type="eggNOG" id="ENOG502ZB53">
    <property type="taxonomic scope" value="Bacteria"/>
</dbReference>
<accession>D2QQ65</accession>
<keyword evidence="4" id="KW-1185">Reference proteome</keyword>
<reference evidence="3 4" key="1">
    <citation type="journal article" date="2010" name="Stand. Genomic Sci.">
        <title>Complete genome sequence of Spirosoma linguale type strain (1).</title>
        <authorList>
            <person name="Lail K."/>
            <person name="Sikorski J."/>
            <person name="Saunders E."/>
            <person name="Lapidus A."/>
            <person name="Glavina Del Rio T."/>
            <person name="Copeland A."/>
            <person name="Tice H."/>
            <person name="Cheng J.-F."/>
            <person name="Lucas S."/>
            <person name="Nolan M."/>
            <person name="Bruce D."/>
            <person name="Goodwin L."/>
            <person name="Pitluck S."/>
            <person name="Ivanova N."/>
            <person name="Mavromatis K."/>
            <person name="Ovchinnikova G."/>
            <person name="Pati A."/>
            <person name="Chen A."/>
            <person name="Palaniappan K."/>
            <person name="Land M."/>
            <person name="Hauser L."/>
            <person name="Chang Y.-J."/>
            <person name="Jeffries C.D."/>
            <person name="Chain P."/>
            <person name="Brettin T."/>
            <person name="Detter J.C."/>
            <person name="Schuetze A."/>
            <person name="Rohde M."/>
            <person name="Tindall B.J."/>
            <person name="Goeker M."/>
            <person name="Bristow J."/>
            <person name="Eisen J.A."/>
            <person name="Markowitz V."/>
            <person name="Hugenholtz P."/>
            <person name="Kyrpides N.C."/>
            <person name="Klenk H.-P."/>
            <person name="Chen F."/>
        </authorList>
    </citation>
    <scope>NUCLEOTIDE SEQUENCE [LARGE SCALE GENOMIC DNA]</scope>
    <source>
        <strain evidence="4">ATCC 33905 / DSM 74 / LMG 10896 / Claus 1</strain>
    </source>
</reference>
<name>D2QQ65_SPILD</name>
<dbReference type="Pfam" id="PF20243">
    <property type="entry name" value="MbnP"/>
    <property type="match status" value="1"/>
</dbReference>
<evidence type="ECO:0000313" key="3">
    <source>
        <dbReference type="EMBL" id="ADB39498.1"/>
    </source>
</evidence>
<feature type="signal peptide" evidence="1">
    <location>
        <begin position="1"/>
        <end position="24"/>
    </location>
</feature>
<keyword evidence="1" id="KW-0732">Signal</keyword>
<dbReference type="EMBL" id="CP001769">
    <property type="protein sequence ID" value="ADB39498.1"/>
    <property type="molecule type" value="Genomic_DNA"/>
</dbReference>
<feature type="chain" id="PRO_5003035049" description="Copper-binding protein MbnP-like domain-containing protein" evidence="1">
    <location>
        <begin position="25"/>
        <end position="264"/>
    </location>
</feature>
<feature type="domain" description="Copper-binding protein MbnP-like" evidence="2">
    <location>
        <begin position="30"/>
        <end position="239"/>
    </location>
</feature>
<evidence type="ECO:0000256" key="1">
    <source>
        <dbReference type="SAM" id="SignalP"/>
    </source>
</evidence>
<dbReference type="RefSeq" id="WP_012928019.1">
    <property type="nucleotide sequence ID" value="NC_013730.1"/>
</dbReference>
<organism evidence="3 4">
    <name type="scientific">Spirosoma linguale (strain ATCC 33905 / DSM 74 / LMG 10896 / Claus 1)</name>
    <dbReference type="NCBI Taxonomy" id="504472"/>
    <lineage>
        <taxon>Bacteria</taxon>
        <taxon>Pseudomonadati</taxon>
        <taxon>Bacteroidota</taxon>
        <taxon>Cytophagia</taxon>
        <taxon>Cytophagales</taxon>
        <taxon>Cytophagaceae</taxon>
        <taxon>Spirosoma</taxon>
    </lineage>
</organism>
<dbReference type="PROSITE" id="PS51257">
    <property type="entry name" value="PROKAR_LIPOPROTEIN"/>
    <property type="match status" value="1"/>
</dbReference>
<gene>
    <name evidence="3" type="ordered locus">Slin_3490</name>
</gene>